<dbReference type="AlphaFoldDB" id="A0A556MNS0"/>
<sequence length="135" mass="15280">MKKIMKSLLIAAIILVASTSCEKISAPNEYAEKIFGQWDYKSNSGGFSGAGGSSRFSNNNWLEITDKGCFIVHEGTKKKTKKKFKIEMKESIYDTNQRPALVYKNGGHETYQIFGDTLFLSDESYDGYSYLFVRK</sequence>
<evidence type="ECO:0008006" key="4">
    <source>
        <dbReference type="Google" id="ProtNLM"/>
    </source>
</evidence>
<evidence type="ECO:0000313" key="3">
    <source>
        <dbReference type="Proteomes" id="UP000316008"/>
    </source>
</evidence>
<comment type="caution">
    <text evidence="2">The sequence shown here is derived from an EMBL/GenBank/DDBJ whole genome shotgun (WGS) entry which is preliminary data.</text>
</comment>
<name>A0A556MNS0_9FLAO</name>
<evidence type="ECO:0000256" key="1">
    <source>
        <dbReference type="SAM" id="SignalP"/>
    </source>
</evidence>
<evidence type="ECO:0000313" key="2">
    <source>
        <dbReference type="EMBL" id="TSJ41607.1"/>
    </source>
</evidence>
<dbReference type="PROSITE" id="PS51257">
    <property type="entry name" value="PROKAR_LIPOPROTEIN"/>
    <property type="match status" value="1"/>
</dbReference>
<gene>
    <name evidence="2" type="ORF">FO442_14190</name>
</gene>
<organism evidence="2 3">
    <name type="scientific">Fluviicola chungangensis</name>
    <dbReference type="NCBI Taxonomy" id="2597671"/>
    <lineage>
        <taxon>Bacteria</taxon>
        <taxon>Pseudomonadati</taxon>
        <taxon>Bacteroidota</taxon>
        <taxon>Flavobacteriia</taxon>
        <taxon>Flavobacteriales</taxon>
        <taxon>Crocinitomicaceae</taxon>
        <taxon>Fluviicola</taxon>
    </lineage>
</organism>
<keyword evidence="3" id="KW-1185">Reference proteome</keyword>
<keyword evidence="1" id="KW-0732">Signal</keyword>
<feature type="signal peptide" evidence="1">
    <location>
        <begin position="1"/>
        <end position="22"/>
    </location>
</feature>
<dbReference type="Proteomes" id="UP000316008">
    <property type="component" value="Unassembled WGS sequence"/>
</dbReference>
<reference evidence="2 3" key="1">
    <citation type="submission" date="2019-07" db="EMBL/GenBank/DDBJ databases">
        <authorList>
            <person name="Huq M.A."/>
        </authorList>
    </citation>
    <scope>NUCLEOTIDE SEQUENCE [LARGE SCALE GENOMIC DNA]</scope>
    <source>
        <strain evidence="2 3">MAH-3</strain>
    </source>
</reference>
<protein>
    <recommendedName>
        <fullName evidence="4">Lipocalin-like domain-containing protein</fullName>
    </recommendedName>
</protein>
<dbReference type="RefSeq" id="WP_144333866.1">
    <property type="nucleotide sequence ID" value="NZ_VLPL01000007.1"/>
</dbReference>
<dbReference type="EMBL" id="VLPL01000007">
    <property type="protein sequence ID" value="TSJ41607.1"/>
    <property type="molecule type" value="Genomic_DNA"/>
</dbReference>
<proteinExistence type="predicted"/>
<feature type="chain" id="PRO_5022242808" description="Lipocalin-like domain-containing protein" evidence="1">
    <location>
        <begin position="23"/>
        <end position="135"/>
    </location>
</feature>
<accession>A0A556MNS0</accession>